<dbReference type="HOGENOM" id="CLU_3166786_0_0_3"/>
<dbReference type="EMBL" id="DS989844">
    <property type="protein sequence ID" value="EDX77351.1"/>
    <property type="molecule type" value="Genomic_DNA"/>
</dbReference>
<organism evidence="1 2">
    <name type="scientific">Coleofasciculus chthonoplastes PCC 7420</name>
    <dbReference type="NCBI Taxonomy" id="118168"/>
    <lineage>
        <taxon>Bacteria</taxon>
        <taxon>Bacillati</taxon>
        <taxon>Cyanobacteriota</taxon>
        <taxon>Cyanophyceae</taxon>
        <taxon>Coleofasciculales</taxon>
        <taxon>Coleofasciculaceae</taxon>
        <taxon>Coleofasciculus</taxon>
    </lineage>
</organism>
<dbReference type="Proteomes" id="UP000003835">
    <property type="component" value="Unassembled WGS sequence"/>
</dbReference>
<accession>B4VLU7</accession>
<sequence>MTKDNGHKTNVTDLSWVRSRHFSARSAKALTTNSKVSAIRHKTNDNG</sequence>
<evidence type="ECO:0000313" key="2">
    <source>
        <dbReference type="Proteomes" id="UP000003835"/>
    </source>
</evidence>
<gene>
    <name evidence="1" type="ORF">MC7420_488</name>
</gene>
<reference evidence="1 2" key="1">
    <citation type="submission" date="2008-07" db="EMBL/GenBank/DDBJ databases">
        <authorList>
            <person name="Tandeau de Marsac N."/>
            <person name="Ferriera S."/>
            <person name="Johnson J."/>
            <person name="Kravitz S."/>
            <person name="Beeson K."/>
            <person name="Sutton G."/>
            <person name="Rogers Y.-H."/>
            <person name="Friedman R."/>
            <person name="Frazier M."/>
            <person name="Venter J.C."/>
        </authorList>
    </citation>
    <scope>NUCLEOTIDE SEQUENCE [LARGE SCALE GENOMIC DNA]</scope>
    <source>
        <strain evidence="1 2">PCC 7420</strain>
    </source>
</reference>
<evidence type="ECO:0000313" key="1">
    <source>
        <dbReference type="EMBL" id="EDX77351.1"/>
    </source>
</evidence>
<keyword evidence="2" id="KW-1185">Reference proteome</keyword>
<dbReference type="STRING" id="118168.MC7420_488"/>
<proteinExistence type="predicted"/>
<name>B4VLU7_9CYAN</name>
<protein>
    <submittedName>
        <fullName evidence="1">Uncharacterized protein</fullName>
    </submittedName>
</protein>
<dbReference type="AlphaFoldDB" id="B4VLU7"/>